<proteinExistence type="predicted"/>
<keyword evidence="2" id="KW-1185">Reference proteome</keyword>
<sequence>MYIRISPIFSRPTVGLTNRSSDLQQWWRRIRVKILNNNLERGLTFMQRIMQSSGI</sequence>
<organism evidence="1 2">
    <name type="scientific">Helianthus annuus</name>
    <name type="common">Common sunflower</name>
    <dbReference type="NCBI Taxonomy" id="4232"/>
    <lineage>
        <taxon>Eukaryota</taxon>
        <taxon>Viridiplantae</taxon>
        <taxon>Streptophyta</taxon>
        <taxon>Embryophyta</taxon>
        <taxon>Tracheophyta</taxon>
        <taxon>Spermatophyta</taxon>
        <taxon>Magnoliopsida</taxon>
        <taxon>eudicotyledons</taxon>
        <taxon>Gunneridae</taxon>
        <taxon>Pentapetalae</taxon>
        <taxon>asterids</taxon>
        <taxon>campanulids</taxon>
        <taxon>Asterales</taxon>
        <taxon>Asteraceae</taxon>
        <taxon>Asteroideae</taxon>
        <taxon>Heliantheae alliance</taxon>
        <taxon>Heliantheae</taxon>
        <taxon>Helianthus</taxon>
    </lineage>
</organism>
<gene>
    <name evidence="1" type="ORF">HanXRQr2_Chr08g0318351</name>
</gene>
<reference evidence="1" key="2">
    <citation type="submission" date="2020-06" db="EMBL/GenBank/DDBJ databases">
        <title>Helianthus annuus Genome sequencing and assembly Release 2.</title>
        <authorList>
            <person name="Gouzy J."/>
            <person name="Langlade N."/>
            <person name="Munos S."/>
        </authorList>
    </citation>
    <scope>NUCLEOTIDE SEQUENCE</scope>
    <source>
        <tissue evidence="1">Leaves</tissue>
    </source>
</reference>
<evidence type="ECO:0000313" key="1">
    <source>
        <dbReference type="EMBL" id="KAF5793607.1"/>
    </source>
</evidence>
<dbReference type="Gramene" id="mRNA:HanXRQr2_Chr08g0318351">
    <property type="protein sequence ID" value="CDS:HanXRQr2_Chr08g0318351.1"/>
    <property type="gene ID" value="HanXRQr2_Chr08g0318351"/>
</dbReference>
<name>A0A9K3IB98_HELAN</name>
<accession>A0A9K3IB98</accession>
<dbReference type="AlphaFoldDB" id="A0A9K3IB98"/>
<reference evidence="1" key="1">
    <citation type="journal article" date="2017" name="Nature">
        <title>The sunflower genome provides insights into oil metabolism, flowering and Asterid evolution.</title>
        <authorList>
            <person name="Badouin H."/>
            <person name="Gouzy J."/>
            <person name="Grassa C.J."/>
            <person name="Murat F."/>
            <person name="Staton S.E."/>
            <person name="Cottret L."/>
            <person name="Lelandais-Briere C."/>
            <person name="Owens G.L."/>
            <person name="Carrere S."/>
            <person name="Mayjonade B."/>
            <person name="Legrand L."/>
            <person name="Gill N."/>
            <person name="Kane N.C."/>
            <person name="Bowers J.E."/>
            <person name="Hubner S."/>
            <person name="Bellec A."/>
            <person name="Berard A."/>
            <person name="Berges H."/>
            <person name="Blanchet N."/>
            <person name="Boniface M.C."/>
            <person name="Brunel D."/>
            <person name="Catrice O."/>
            <person name="Chaidir N."/>
            <person name="Claudel C."/>
            <person name="Donnadieu C."/>
            <person name="Faraut T."/>
            <person name="Fievet G."/>
            <person name="Helmstetter N."/>
            <person name="King M."/>
            <person name="Knapp S.J."/>
            <person name="Lai Z."/>
            <person name="Le Paslier M.C."/>
            <person name="Lippi Y."/>
            <person name="Lorenzon L."/>
            <person name="Mandel J.R."/>
            <person name="Marage G."/>
            <person name="Marchand G."/>
            <person name="Marquand E."/>
            <person name="Bret-Mestries E."/>
            <person name="Morien E."/>
            <person name="Nambeesan S."/>
            <person name="Nguyen T."/>
            <person name="Pegot-Espagnet P."/>
            <person name="Pouilly N."/>
            <person name="Raftis F."/>
            <person name="Sallet E."/>
            <person name="Schiex T."/>
            <person name="Thomas J."/>
            <person name="Vandecasteele C."/>
            <person name="Vares D."/>
            <person name="Vear F."/>
            <person name="Vautrin S."/>
            <person name="Crespi M."/>
            <person name="Mangin B."/>
            <person name="Burke J.M."/>
            <person name="Salse J."/>
            <person name="Munos S."/>
            <person name="Vincourt P."/>
            <person name="Rieseberg L.H."/>
            <person name="Langlade N.B."/>
        </authorList>
    </citation>
    <scope>NUCLEOTIDE SEQUENCE</scope>
    <source>
        <tissue evidence="1">Leaves</tissue>
    </source>
</reference>
<comment type="caution">
    <text evidence="1">The sequence shown here is derived from an EMBL/GenBank/DDBJ whole genome shotgun (WGS) entry which is preliminary data.</text>
</comment>
<dbReference type="EMBL" id="MNCJ02000323">
    <property type="protein sequence ID" value="KAF5793607.1"/>
    <property type="molecule type" value="Genomic_DNA"/>
</dbReference>
<dbReference type="Proteomes" id="UP000215914">
    <property type="component" value="Unassembled WGS sequence"/>
</dbReference>
<protein>
    <submittedName>
        <fullName evidence="1">Uncharacterized protein</fullName>
    </submittedName>
</protein>
<evidence type="ECO:0000313" key="2">
    <source>
        <dbReference type="Proteomes" id="UP000215914"/>
    </source>
</evidence>